<feature type="compositionally biased region" description="Polar residues" evidence="1">
    <location>
        <begin position="253"/>
        <end position="264"/>
    </location>
</feature>
<dbReference type="EnsemblPlants" id="Pp3c2_6980V3.1">
    <property type="protein sequence ID" value="Pp3c2_6980V3.1"/>
    <property type="gene ID" value="Pp3c2_6980"/>
</dbReference>
<dbReference type="KEGG" id="ppp:112279151"/>
<dbReference type="STRING" id="3218.A0A2K1L0J6"/>
<organism evidence="2">
    <name type="scientific">Physcomitrium patens</name>
    <name type="common">Spreading-leaved earth moss</name>
    <name type="synonym">Physcomitrella patens</name>
    <dbReference type="NCBI Taxonomy" id="3218"/>
    <lineage>
        <taxon>Eukaryota</taxon>
        <taxon>Viridiplantae</taxon>
        <taxon>Streptophyta</taxon>
        <taxon>Embryophyta</taxon>
        <taxon>Bryophyta</taxon>
        <taxon>Bryophytina</taxon>
        <taxon>Bryopsida</taxon>
        <taxon>Funariidae</taxon>
        <taxon>Funariales</taxon>
        <taxon>Funariaceae</taxon>
        <taxon>Physcomitrium</taxon>
    </lineage>
</organism>
<reference evidence="2 4" key="2">
    <citation type="journal article" date="2018" name="Plant J.">
        <title>The Physcomitrella patens chromosome-scale assembly reveals moss genome structure and evolution.</title>
        <authorList>
            <person name="Lang D."/>
            <person name="Ullrich K.K."/>
            <person name="Murat F."/>
            <person name="Fuchs J."/>
            <person name="Jenkins J."/>
            <person name="Haas F.B."/>
            <person name="Piednoel M."/>
            <person name="Gundlach H."/>
            <person name="Van Bel M."/>
            <person name="Meyberg R."/>
            <person name="Vives C."/>
            <person name="Morata J."/>
            <person name="Symeonidi A."/>
            <person name="Hiss M."/>
            <person name="Muchero W."/>
            <person name="Kamisugi Y."/>
            <person name="Saleh O."/>
            <person name="Blanc G."/>
            <person name="Decker E.L."/>
            <person name="van Gessel N."/>
            <person name="Grimwood J."/>
            <person name="Hayes R.D."/>
            <person name="Graham S.W."/>
            <person name="Gunter L.E."/>
            <person name="McDaniel S.F."/>
            <person name="Hoernstein S.N.W."/>
            <person name="Larsson A."/>
            <person name="Li F.W."/>
            <person name="Perroud P.F."/>
            <person name="Phillips J."/>
            <person name="Ranjan P."/>
            <person name="Rokshar D.S."/>
            <person name="Rothfels C.J."/>
            <person name="Schneider L."/>
            <person name="Shu S."/>
            <person name="Stevenson D.W."/>
            <person name="Thummler F."/>
            <person name="Tillich M."/>
            <person name="Villarreal Aguilar J.C."/>
            <person name="Widiez T."/>
            <person name="Wong G.K."/>
            <person name="Wymore A."/>
            <person name="Zhang Y."/>
            <person name="Zimmer A.D."/>
            <person name="Quatrano R.S."/>
            <person name="Mayer K.F.X."/>
            <person name="Goodstein D."/>
            <person name="Casacuberta J.M."/>
            <person name="Vandepoele K."/>
            <person name="Reski R."/>
            <person name="Cuming A.C."/>
            <person name="Tuskan G.A."/>
            <person name="Maumus F."/>
            <person name="Salse J."/>
            <person name="Schmutz J."/>
            <person name="Rensing S.A."/>
        </authorList>
    </citation>
    <scope>NUCLEOTIDE SEQUENCE [LARGE SCALE GENOMIC DNA]</scope>
    <source>
        <strain evidence="3 4">cv. Gransden 2004</strain>
    </source>
</reference>
<feature type="compositionally biased region" description="Basic and acidic residues" evidence="1">
    <location>
        <begin position="289"/>
        <end position="298"/>
    </location>
</feature>
<dbReference type="EnsemblPlants" id="Pp3c2_6980V3.5">
    <property type="protein sequence ID" value="Pp3c2_6980V3.5"/>
    <property type="gene ID" value="Pp3c2_6980"/>
</dbReference>
<sequence length="605" mass="66831">MAMAMAEGRDGGPGGWRYVFEALRNVRYLQLLLFHPEITPSRDCLNYSAVVRHGSSLHCAWDSPDGTPHSLMVPLPACLLDLLAPVRFWIRQDLVEVWLGLLSVDPALHMLQLSLEDECSGHNGCRQVVDAKPFTVDFDAKALESTEGARFFCTKCSCKLTDTPFRRVLEVPSMDWREISEHFYGNCCCASFGAQAEVLVAKFQQLLTPAQDICLVASTTCIVHEENVFTSEVKCAFSKSGACQLSESDKHGSNSCPNGSSKVTSRADDPFANNGIEQNSKKCTNSPESGDKFDHKNNGEESMSVIARERNQAVGITCGGTSVTPSSKETGVIENDGTCVVDEVQDSHIDNSRGGKEDSCCSSSCSSKNHVPTEFSVPKEAKEASSESLGNGFMTGPGSQSEVMDWEPFFCRNCSSLLGSRRGDSSKKSVQFFKCQISTDELVLSSRNIFSDHTFERLFIHELEKNTESNASYRYVVRSFQTGAATLQLILLNQNALVTSGMCPPIHTLNDEDSANEKRNQRTSGWRPVKVPLKTVAKFMFCDCRMLDLEELRLIDKWAQLQKADDIFMLDAVAGTLLDILKSHQSVYPPSCQSFQQFSLSFLSK</sequence>
<accession>A0A2K1L0J6</accession>
<dbReference type="GO" id="GO:0000209">
    <property type="term" value="P:protein polyubiquitination"/>
    <property type="evidence" value="ECO:0000318"/>
    <property type="project" value="GO_Central"/>
</dbReference>
<dbReference type="Gramene" id="Pp3c2_6980V3.5">
    <property type="protein sequence ID" value="Pp3c2_6980V3.5"/>
    <property type="gene ID" value="Pp3c2_6980"/>
</dbReference>
<evidence type="ECO:0000313" key="4">
    <source>
        <dbReference type="Proteomes" id="UP000006727"/>
    </source>
</evidence>
<name>A0A2K1L0J6_PHYPA</name>
<evidence type="ECO:0000313" key="2">
    <source>
        <dbReference type="EMBL" id="PNR59549.1"/>
    </source>
</evidence>
<dbReference type="InterPro" id="IPR019193">
    <property type="entry name" value="UBQ-conj_enz_E2-bd_prot"/>
</dbReference>
<dbReference type="GO" id="GO:0051865">
    <property type="term" value="P:protein autoubiquitination"/>
    <property type="evidence" value="ECO:0000318"/>
    <property type="project" value="GO_Central"/>
</dbReference>
<dbReference type="GO" id="GO:0000151">
    <property type="term" value="C:ubiquitin ligase complex"/>
    <property type="evidence" value="ECO:0000318"/>
    <property type="project" value="GO_Central"/>
</dbReference>
<dbReference type="OMA" id="FGNCCCS"/>
<dbReference type="GO" id="GO:0043161">
    <property type="term" value="P:proteasome-mediated ubiquitin-dependent protein catabolic process"/>
    <property type="evidence" value="ECO:0000318"/>
    <property type="project" value="GO_Central"/>
</dbReference>
<dbReference type="PANTHER" id="PTHR31531">
    <property type="entry name" value="E3 UBIQUITIN-PROTEIN LIGASE E3D FAMILY MEMBER"/>
    <property type="match status" value="1"/>
</dbReference>
<dbReference type="Gramene" id="Pp3c2_6980V3.1">
    <property type="protein sequence ID" value="Pp3c2_6980V3.1"/>
    <property type="gene ID" value="Pp3c2_6980"/>
</dbReference>
<dbReference type="GO" id="GO:0005829">
    <property type="term" value="C:cytosol"/>
    <property type="evidence" value="ECO:0000318"/>
    <property type="project" value="GO_Central"/>
</dbReference>
<keyword evidence="4" id="KW-1185">Reference proteome</keyword>
<feature type="region of interest" description="Disordered" evidence="1">
    <location>
        <begin position="246"/>
        <end position="298"/>
    </location>
</feature>
<dbReference type="PANTHER" id="PTHR31531:SF2">
    <property type="entry name" value="E3 UBIQUITIN-PROTEIN LIGASE E3D"/>
    <property type="match status" value="1"/>
</dbReference>
<dbReference type="GO" id="GO:0005634">
    <property type="term" value="C:nucleus"/>
    <property type="evidence" value="ECO:0000318"/>
    <property type="project" value="GO_Central"/>
</dbReference>
<evidence type="ECO:0000256" key="1">
    <source>
        <dbReference type="SAM" id="MobiDB-lite"/>
    </source>
</evidence>
<gene>
    <name evidence="3" type="primary">LOC112279151</name>
    <name evidence="2" type="ORF">PHYPA_002340</name>
</gene>
<dbReference type="GO" id="GO:0030332">
    <property type="term" value="F:cyclin binding"/>
    <property type="evidence" value="ECO:0000318"/>
    <property type="project" value="GO_Central"/>
</dbReference>
<dbReference type="PaxDb" id="3218-PP1S7_489V6.1"/>
<reference evidence="3" key="3">
    <citation type="submission" date="2020-12" db="UniProtKB">
        <authorList>
            <consortium name="EnsemblPlants"/>
        </authorList>
    </citation>
    <scope>IDENTIFICATION</scope>
</reference>
<dbReference type="GO" id="GO:0031624">
    <property type="term" value="F:ubiquitin conjugating enzyme binding"/>
    <property type="evidence" value="ECO:0000318"/>
    <property type="project" value="GO_Central"/>
</dbReference>
<dbReference type="Pfam" id="PF09814">
    <property type="entry name" value="HECT_2"/>
    <property type="match status" value="1"/>
</dbReference>
<dbReference type="RefSeq" id="XP_024369072.1">
    <property type="nucleotide sequence ID" value="XM_024513304.2"/>
</dbReference>
<dbReference type="GO" id="GO:0061630">
    <property type="term" value="F:ubiquitin protein ligase activity"/>
    <property type="evidence" value="ECO:0000318"/>
    <property type="project" value="GO_Central"/>
</dbReference>
<reference evidence="2 4" key="1">
    <citation type="journal article" date="2008" name="Science">
        <title>The Physcomitrella genome reveals evolutionary insights into the conquest of land by plants.</title>
        <authorList>
            <person name="Rensing S."/>
            <person name="Lang D."/>
            <person name="Zimmer A."/>
            <person name="Terry A."/>
            <person name="Salamov A."/>
            <person name="Shapiro H."/>
            <person name="Nishiyama T."/>
            <person name="Perroud P.-F."/>
            <person name="Lindquist E."/>
            <person name="Kamisugi Y."/>
            <person name="Tanahashi T."/>
            <person name="Sakakibara K."/>
            <person name="Fujita T."/>
            <person name="Oishi K."/>
            <person name="Shin-I T."/>
            <person name="Kuroki Y."/>
            <person name="Toyoda A."/>
            <person name="Suzuki Y."/>
            <person name="Hashimoto A."/>
            <person name="Yamaguchi K."/>
            <person name="Sugano A."/>
            <person name="Kohara Y."/>
            <person name="Fujiyama A."/>
            <person name="Anterola A."/>
            <person name="Aoki S."/>
            <person name="Ashton N."/>
            <person name="Barbazuk W.B."/>
            <person name="Barker E."/>
            <person name="Bennetzen J."/>
            <person name="Bezanilla M."/>
            <person name="Blankenship R."/>
            <person name="Cho S.H."/>
            <person name="Dutcher S."/>
            <person name="Estelle M."/>
            <person name="Fawcett J.A."/>
            <person name="Gundlach H."/>
            <person name="Hanada K."/>
            <person name="Heyl A."/>
            <person name="Hicks K.A."/>
            <person name="Hugh J."/>
            <person name="Lohr M."/>
            <person name="Mayer K."/>
            <person name="Melkozernov A."/>
            <person name="Murata T."/>
            <person name="Nelson D."/>
            <person name="Pils B."/>
            <person name="Prigge M."/>
            <person name="Reiss B."/>
            <person name="Renner T."/>
            <person name="Rombauts S."/>
            <person name="Rushton P."/>
            <person name="Sanderfoot A."/>
            <person name="Schween G."/>
            <person name="Shiu S.-H."/>
            <person name="Stueber K."/>
            <person name="Theodoulou F.L."/>
            <person name="Tu H."/>
            <person name="Van de Peer Y."/>
            <person name="Verrier P.J."/>
            <person name="Waters E."/>
            <person name="Wood A."/>
            <person name="Yang L."/>
            <person name="Cove D."/>
            <person name="Cuming A."/>
            <person name="Hasebe M."/>
            <person name="Lucas S."/>
            <person name="Mishler D.B."/>
            <person name="Reski R."/>
            <person name="Grigoriev I."/>
            <person name="Quatrano R.S."/>
            <person name="Boore J.L."/>
        </authorList>
    </citation>
    <scope>NUCLEOTIDE SEQUENCE [LARGE SCALE GENOMIC DNA]</scope>
    <source>
        <strain evidence="3 4">cv. Gransden 2004</strain>
    </source>
</reference>
<dbReference type="AlphaFoldDB" id="A0A2K1L0J6"/>
<dbReference type="GO" id="GO:0006513">
    <property type="term" value="P:protein monoubiquitination"/>
    <property type="evidence" value="ECO:0000318"/>
    <property type="project" value="GO_Central"/>
</dbReference>
<dbReference type="GeneID" id="112279151"/>
<protein>
    <submittedName>
        <fullName evidence="2 3">Uncharacterized protein</fullName>
    </submittedName>
</protein>
<dbReference type="EMBL" id="ABEU02000002">
    <property type="protein sequence ID" value="PNR59549.1"/>
    <property type="molecule type" value="Genomic_DNA"/>
</dbReference>
<evidence type="ECO:0000313" key="3">
    <source>
        <dbReference type="EnsemblPlants" id="Pp3c2_6980V3.1"/>
    </source>
</evidence>
<dbReference type="OrthoDB" id="781818at2759"/>
<proteinExistence type="predicted"/>
<feature type="compositionally biased region" description="Polar residues" evidence="1">
    <location>
        <begin position="275"/>
        <end position="288"/>
    </location>
</feature>
<dbReference type="FunCoup" id="A0A2K1L0J6">
    <property type="interactions" value="1334"/>
</dbReference>
<dbReference type="Proteomes" id="UP000006727">
    <property type="component" value="Chromosome 2"/>
</dbReference>